<dbReference type="RefSeq" id="WP_005855398.1">
    <property type="nucleotide sequence ID" value="NZ_AAYA01000001.1"/>
</dbReference>
<name>A3JYA9_SAGS3</name>
<feature type="coiled-coil region" evidence="10">
    <location>
        <begin position="331"/>
        <end position="358"/>
    </location>
</feature>
<dbReference type="NCBIfam" id="TIGR01843">
    <property type="entry name" value="type_I_hlyD"/>
    <property type="match status" value="1"/>
</dbReference>
<dbReference type="InterPro" id="IPR050739">
    <property type="entry name" value="MFP"/>
</dbReference>
<evidence type="ECO:0000256" key="11">
    <source>
        <dbReference type="SAM" id="MobiDB-lite"/>
    </source>
</evidence>
<feature type="region of interest" description="Disordered" evidence="11">
    <location>
        <begin position="1"/>
        <end position="43"/>
    </location>
</feature>
<dbReference type="PANTHER" id="PTHR30386">
    <property type="entry name" value="MEMBRANE FUSION SUBUNIT OF EMRAB-TOLC MULTIDRUG EFFLUX PUMP"/>
    <property type="match status" value="1"/>
</dbReference>
<dbReference type="Proteomes" id="UP000005713">
    <property type="component" value="Unassembled WGS sequence"/>
</dbReference>
<comment type="subcellular location">
    <subcellularLocation>
        <location evidence="1 9">Cell inner membrane</location>
        <topology evidence="1 9">Single-pass membrane protein</topology>
    </subcellularLocation>
</comment>
<dbReference type="Gene3D" id="2.40.30.170">
    <property type="match status" value="1"/>
</dbReference>
<feature type="domain" description="AprE-like long alpha-helical hairpin" evidence="12">
    <location>
        <begin position="162"/>
        <end position="350"/>
    </location>
</feature>
<dbReference type="PRINTS" id="PR01490">
    <property type="entry name" value="RTXTOXIND"/>
</dbReference>
<evidence type="ECO:0000256" key="1">
    <source>
        <dbReference type="ARBA" id="ARBA00004377"/>
    </source>
</evidence>
<keyword evidence="10" id="KW-0175">Coiled coil</keyword>
<keyword evidence="6" id="KW-0812">Transmembrane</keyword>
<evidence type="ECO:0000256" key="4">
    <source>
        <dbReference type="ARBA" id="ARBA00022475"/>
    </source>
</evidence>
<keyword evidence="8" id="KW-0472">Membrane</keyword>
<dbReference type="eggNOG" id="COG0845">
    <property type="taxonomic scope" value="Bacteria"/>
</dbReference>
<organism evidence="14 15">
    <name type="scientific">Sagittula stellata (strain ATCC 700073 / DSM 11524 / E-37)</name>
    <dbReference type="NCBI Taxonomy" id="388399"/>
    <lineage>
        <taxon>Bacteria</taxon>
        <taxon>Pseudomonadati</taxon>
        <taxon>Pseudomonadota</taxon>
        <taxon>Alphaproteobacteria</taxon>
        <taxon>Rhodobacterales</taxon>
        <taxon>Roseobacteraceae</taxon>
        <taxon>Sagittula</taxon>
    </lineage>
</organism>
<evidence type="ECO:0000256" key="3">
    <source>
        <dbReference type="ARBA" id="ARBA00022448"/>
    </source>
</evidence>
<evidence type="ECO:0000256" key="7">
    <source>
        <dbReference type="ARBA" id="ARBA00022989"/>
    </source>
</evidence>
<feature type="compositionally biased region" description="Low complexity" evidence="11">
    <location>
        <begin position="34"/>
        <end position="43"/>
    </location>
</feature>
<accession>A3JYA9</accession>
<reference evidence="14 15" key="1">
    <citation type="submission" date="2006-06" db="EMBL/GenBank/DDBJ databases">
        <authorList>
            <person name="Moran M.A."/>
            <person name="Ferriera S."/>
            <person name="Johnson J."/>
            <person name="Kravitz S."/>
            <person name="Beeson K."/>
            <person name="Sutton G."/>
            <person name="Rogers Y.-H."/>
            <person name="Friedman R."/>
            <person name="Frazier M."/>
            <person name="Venter J.C."/>
        </authorList>
    </citation>
    <scope>NUCLEOTIDE SEQUENCE [LARGE SCALE GENOMIC DNA]</scope>
    <source>
        <strain evidence="14 15">E-37</strain>
    </source>
</reference>
<comment type="caution">
    <text evidence="14">The sequence shown here is derived from an EMBL/GenBank/DDBJ whole genome shotgun (WGS) entry which is preliminary data.</text>
</comment>
<keyword evidence="3 9" id="KW-0813">Transport</keyword>
<dbReference type="Gene3D" id="2.40.50.100">
    <property type="match status" value="1"/>
</dbReference>
<evidence type="ECO:0000259" key="12">
    <source>
        <dbReference type="Pfam" id="PF25994"/>
    </source>
</evidence>
<dbReference type="InterPro" id="IPR058982">
    <property type="entry name" value="Beta-barrel_AprE"/>
</dbReference>
<sequence>MSGRTEDDSRTTPAPAGEGGVAAGDSRVQGKMTAGAAAGAGPAAGAQARPLAAATAARTAGPNAGGGGAAPALPSHASFPTRGPMTVGLLAVALLVGGFGYWSATTNISGAIVASGQIQVDQNRQVVQHPDGGVVARIAVDEGDEVAEGDLLLQLDPTLLLSELNIVEGQLYELTARRARLIAERDGAEEIVFEEEVLAAARNNEDVAELVEGQRNLFFARAESLNREVEQLRKRSEQIADQVRGIEAQQAALTTQLELIEKELRDQQTLLDRGLAQASRVLSLQREQARLSGTVGELVASKAQAEGRITETEIQILGLETRRREESITTLRDLQFRERELAEQRRSLRERLSRLDIRAPVSGVIYGLTVFTPRSVIRPAEPVMYLVPQDRPLVIAAQVEPIHIDRLFVDQEVALRFSALDQRRTPELFGEVTQISADAFEDEASRVRYYRAEIVLNEGEIARLPEGTVLIPGMPVEAFIRTEDRTPLAYLVKPFMDYFSKAFREG</sequence>
<keyword evidence="5 9" id="KW-0997">Cell inner membrane</keyword>
<dbReference type="GO" id="GO:0015031">
    <property type="term" value="P:protein transport"/>
    <property type="evidence" value="ECO:0007669"/>
    <property type="project" value="InterPro"/>
</dbReference>
<keyword evidence="7" id="KW-1133">Transmembrane helix</keyword>
<evidence type="ECO:0000313" key="14">
    <source>
        <dbReference type="EMBL" id="EBA10495.1"/>
    </source>
</evidence>
<keyword evidence="15" id="KW-1185">Reference proteome</keyword>
<dbReference type="GO" id="GO:0005886">
    <property type="term" value="C:plasma membrane"/>
    <property type="evidence" value="ECO:0007669"/>
    <property type="project" value="UniProtKB-SubCell"/>
</dbReference>
<gene>
    <name evidence="14" type="ORF">SSE37_20857</name>
</gene>
<evidence type="ECO:0000256" key="6">
    <source>
        <dbReference type="ARBA" id="ARBA00022692"/>
    </source>
</evidence>
<comment type="similarity">
    <text evidence="2 9">Belongs to the membrane fusion protein (MFP) (TC 8.A.1) family.</text>
</comment>
<dbReference type="InterPro" id="IPR058781">
    <property type="entry name" value="HH_AprE-like"/>
</dbReference>
<evidence type="ECO:0000256" key="2">
    <source>
        <dbReference type="ARBA" id="ARBA00009477"/>
    </source>
</evidence>
<feature type="compositionally biased region" description="Basic and acidic residues" evidence="11">
    <location>
        <begin position="1"/>
        <end position="10"/>
    </location>
</feature>
<evidence type="ECO:0000313" key="15">
    <source>
        <dbReference type="Proteomes" id="UP000005713"/>
    </source>
</evidence>
<dbReference type="Pfam" id="PF25994">
    <property type="entry name" value="HH_AprE"/>
    <property type="match status" value="1"/>
</dbReference>
<evidence type="ECO:0000259" key="13">
    <source>
        <dbReference type="Pfam" id="PF26002"/>
    </source>
</evidence>
<evidence type="ECO:0000256" key="9">
    <source>
        <dbReference type="RuleBase" id="RU365093"/>
    </source>
</evidence>
<feature type="coiled-coil region" evidence="10">
    <location>
        <begin position="215"/>
        <end position="263"/>
    </location>
</feature>
<dbReference type="PANTHER" id="PTHR30386:SF17">
    <property type="entry name" value="ALKALINE PROTEASE SECRETION PROTEIN APRE"/>
    <property type="match status" value="1"/>
</dbReference>
<evidence type="ECO:0000256" key="5">
    <source>
        <dbReference type="ARBA" id="ARBA00022519"/>
    </source>
</evidence>
<dbReference type="InterPro" id="IPR010129">
    <property type="entry name" value="T1SS_HlyD"/>
</dbReference>
<protein>
    <recommendedName>
        <fullName evidence="9">Membrane fusion protein (MFP) family protein</fullName>
    </recommendedName>
</protein>
<feature type="domain" description="AprE-like beta-barrel" evidence="13">
    <location>
        <begin position="393"/>
        <end position="483"/>
    </location>
</feature>
<proteinExistence type="inferred from homology"/>
<evidence type="ECO:0000256" key="8">
    <source>
        <dbReference type="ARBA" id="ARBA00023136"/>
    </source>
</evidence>
<dbReference type="EMBL" id="AAYA01000001">
    <property type="protein sequence ID" value="EBA10495.1"/>
    <property type="molecule type" value="Genomic_DNA"/>
</dbReference>
<evidence type="ECO:0000256" key="10">
    <source>
        <dbReference type="SAM" id="Coils"/>
    </source>
</evidence>
<dbReference type="Pfam" id="PF26002">
    <property type="entry name" value="Beta-barrel_AprE"/>
    <property type="match status" value="1"/>
</dbReference>
<dbReference type="AlphaFoldDB" id="A3JYA9"/>
<keyword evidence="4 9" id="KW-1003">Cell membrane</keyword>